<dbReference type="Pfam" id="PF01202">
    <property type="entry name" value="SKI"/>
    <property type="match status" value="1"/>
</dbReference>
<evidence type="ECO:0000256" key="16">
    <source>
        <dbReference type="ARBA" id="ARBA00023239"/>
    </source>
</evidence>
<dbReference type="GO" id="GO:0005737">
    <property type="term" value="C:cytoplasm"/>
    <property type="evidence" value="ECO:0007669"/>
    <property type="project" value="UniProtKB-SubCell"/>
</dbReference>
<feature type="binding site" evidence="20">
    <location>
        <begin position="15"/>
        <end position="20"/>
    </location>
    <ligand>
        <name>ATP</name>
        <dbReference type="ChEBI" id="CHEBI:30616"/>
    </ligand>
</feature>
<dbReference type="PANTHER" id="PTHR43622:SF7">
    <property type="entry name" value="3-DEHYDROQUINATE SYNTHASE, CHLOROPLASTIC"/>
    <property type="match status" value="1"/>
</dbReference>
<feature type="domain" description="3-dehydroquinate synthase N-terminal" evidence="22">
    <location>
        <begin position="255"/>
        <end position="366"/>
    </location>
</feature>
<sequence>MATARPHVVLVGPPGAGKTTIGTLIARVLGVDFLDTDHEVERVAGMSIPDLFLARGEAEFRQLEHEVVSGVLKDHRGVVALGGGAVLHPGTQEALRGHEVVFLDVDVAQALPRVGLSGVRPLLTGDPVGKFNALMAERRPIYETVATMHVATTDRRPQEIAEEILLVLSGRGEIAFDPAQVREAVVEHGPASRVHVSGAAGYDVVVGHGLQDSVVELVGEAATRVLVVHPASLATTAERLRTTLTSEGRTAVLHEIPDAEQAKTIDTVAACWALLGEQRFGREDAVVALGGGATTDVAGFVAATWLRGVRLVNVPTTLLGMVDAAVGGKTGINTAEGKNLVGAFYPPAGVVCDLDALPTLPPEQLRSGLAEVVKAGFIADEQILRIVEANGGVGAQDPSSAALRELVERAVAVKARVVGEDLREAGLREILNYGHTLGHAIERTEDYRWRHGDAVAVGMVFAAELARAAGVLDADVVRRHRDILGMLHLPVSYRADRWPELYEAMAHDKKVRGNALRFVVLEDVARPTILRAPDRELLEEAYAWVSGR</sequence>
<evidence type="ECO:0000256" key="12">
    <source>
        <dbReference type="ARBA" id="ARBA00022833"/>
    </source>
</evidence>
<dbReference type="GO" id="GO:0003856">
    <property type="term" value="F:3-dehydroquinate synthase activity"/>
    <property type="evidence" value="ECO:0007669"/>
    <property type="project" value="UniProtKB-UniRule"/>
</dbReference>
<dbReference type="InterPro" id="IPR050071">
    <property type="entry name" value="Dehydroquinate_synthase"/>
</dbReference>
<evidence type="ECO:0000313" key="24">
    <source>
        <dbReference type="EMBL" id="MPV88736.1"/>
    </source>
</evidence>
<feature type="binding site" evidence="21">
    <location>
        <position position="451"/>
    </location>
    <ligand>
        <name>Zn(2+)</name>
        <dbReference type="ChEBI" id="CHEBI:29105"/>
    </ligand>
</feature>
<protein>
    <recommendedName>
        <fullName evidence="20 21">Multifunctional fusion protein</fullName>
    </recommendedName>
    <domain>
        <recommendedName>
            <fullName evidence="20">Shikimate kinase</fullName>
            <shortName evidence="20">SK</shortName>
            <ecNumber evidence="20">2.7.1.71</ecNumber>
        </recommendedName>
    </domain>
    <domain>
        <recommendedName>
            <fullName evidence="21">3-dehydroquinate synthase</fullName>
            <shortName evidence="21">DHQS</shortName>
            <ecNumber evidence="21">4.2.3.4</ecNumber>
        </recommendedName>
    </domain>
</protein>
<keyword evidence="16 21" id="KW-0456">Lyase</keyword>
<feature type="binding site" evidence="21">
    <location>
        <begin position="316"/>
        <end position="317"/>
    </location>
    <ligand>
        <name>NAD(+)</name>
        <dbReference type="ChEBI" id="CHEBI:57540"/>
    </ligand>
</feature>
<dbReference type="FunFam" id="3.40.50.1970:FF:000012">
    <property type="entry name" value="3-dehydroquinate synthase"/>
    <property type="match status" value="1"/>
</dbReference>
<dbReference type="InterPro" id="IPR027417">
    <property type="entry name" value="P-loop_NTPase"/>
</dbReference>
<evidence type="ECO:0000313" key="25">
    <source>
        <dbReference type="Proteomes" id="UP000429644"/>
    </source>
</evidence>
<dbReference type="UniPathway" id="UPA00053">
    <property type="reaction ID" value="UER00085"/>
</dbReference>
<evidence type="ECO:0000256" key="3">
    <source>
        <dbReference type="ARBA" id="ARBA00004661"/>
    </source>
</evidence>
<evidence type="ECO:0000256" key="20">
    <source>
        <dbReference type="HAMAP-Rule" id="MF_00109"/>
    </source>
</evidence>
<comment type="catalytic activity">
    <reaction evidence="1 21">
        <text>7-phospho-2-dehydro-3-deoxy-D-arabino-heptonate = 3-dehydroquinate + phosphate</text>
        <dbReference type="Rhea" id="RHEA:21968"/>
        <dbReference type="ChEBI" id="CHEBI:32364"/>
        <dbReference type="ChEBI" id="CHEBI:43474"/>
        <dbReference type="ChEBI" id="CHEBI:58394"/>
        <dbReference type="EC" id="4.2.3.4"/>
    </reaction>
</comment>
<feature type="binding site" evidence="21">
    <location>
        <begin position="258"/>
        <end position="263"/>
    </location>
    <ligand>
        <name>NAD(+)</name>
        <dbReference type="ChEBI" id="CHEBI:57540"/>
    </ligand>
</feature>
<dbReference type="EMBL" id="WHPD01001869">
    <property type="protein sequence ID" value="MPV88736.1"/>
    <property type="molecule type" value="Genomic_DNA"/>
</dbReference>
<dbReference type="GO" id="GO:0009423">
    <property type="term" value="P:chorismate biosynthetic process"/>
    <property type="evidence" value="ECO:0007669"/>
    <property type="project" value="UniProtKB-UniRule"/>
</dbReference>
<keyword evidence="15 21" id="KW-0057">Aromatic amino acid biosynthesis</keyword>
<dbReference type="AlphaFoldDB" id="A0A7J9UVV3"/>
<proteinExistence type="inferred from homology"/>
<keyword evidence="9 21" id="KW-0479">Metal-binding</keyword>
<evidence type="ECO:0000256" key="17">
    <source>
        <dbReference type="ARBA" id="ARBA00023268"/>
    </source>
</evidence>
<dbReference type="HAMAP" id="MF_00110">
    <property type="entry name" value="DHQ_synthase"/>
    <property type="match status" value="1"/>
</dbReference>
<dbReference type="NCBIfam" id="TIGR01357">
    <property type="entry name" value="aroB"/>
    <property type="match status" value="1"/>
</dbReference>
<comment type="pathway">
    <text evidence="4 20">Metabolic intermediate biosynthesis; chorismate biosynthesis; chorismate from D-erythrose 4-phosphate and phosphoenolpyruvate: step 5/7.</text>
</comment>
<feature type="binding site" evidence="21">
    <location>
        <position position="371"/>
    </location>
    <ligand>
        <name>Zn(2+)</name>
        <dbReference type="ChEBI" id="CHEBI:29105"/>
    </ligand>
</feature>
<evidence type="ECO:0000259" key="23">
    <source>
        <dbReference type="Pfam" id="PF24621"/>
    </source>
</evidence>
<feature type="binding site" evidence="21">
    <location>
        <position position="329"/>
    </location>
    <ligand>
        <name>NAD(+)</name>
        <dbReference type="ChEBI" id="CHEBI:57540"/>
    </ligand>
</feature>
<dbReference type="InterPro" id="IPR016037">
    <property type="entry name" value="DHQ_synth_AroB"/>
</dbReference>
<gene>
    <name evidence="21" type="primary">aroB</name>
    <name evidence="20" type="synonym">aroK</name>
    <name evidence="24" type="ORF">GB882_08660</name>
</gene>
<dbReference type="GO" id="GO:0009073">
    <property type="term" value="P:aromatic amino acid family biosynthetic process"/>
    <property type="evidence" value="ECO:0007669"/>
    <property type="project" value="UniProtKB-KW"/>
</dbReference>
<dbReference type="Gene3D" id="1.20.1090.10">
    <property type="entry name" value="Dehydroquinate synthase-like - alpha domain"/>
    <property type="match status" value="1"/>
</dbReference>
<keyword evidence="20" id="KW-0460">Magnesium</keyword>
<feature type="domain" description="3-dehydroquinate synthase C-terminal" evidence="23">
    <location>
        <begin position="368"/>
        <end position="511"/>
    </location>
</feature>
<comment type="function">
    <text evidence="20">Catalyzes the specific phosphorylation of the 3-hydroxyl group of shikimic acid using ATP as a cosubstrate.</text>
</comment>
<dbReference type="PROSITE" id="PS01128">
    <property type="entry name" value="SHIKIMATE_KINASE"/>
    <property type="match status" value="1"/>
</dbReference>
<dbReference type="GO" id="GO:0005524">
    <property type="term" value="F:ATP binding"/>
    <property type="evidence" value="ECO:0007669"/>
    <property type="project" value="UniProtKB-UniRule"/>
</dbReference>
<dbReference type="GO" id="GO:0008652">
    <property type="term" value="P:amino acid biosynthetic process"/>
    <property type="evidence" value="ECO:0007669"/>
    <property type="project" value="UniProtKB-KW"/>
</dbReference>
<keyword evidence="18 21" id="KW-0170">Cobalt</keyword>
<dbReference type="InterPro" id="IPR031322">
    <property type="entry name" value="Shikimate/glucono_kinase"/>
</dbReference>
<keyword evidence="17" id="KW-0511">Multifunctional enzyme</keyword>
<name>A0A7J9UVV3_9MICO</name>
<feature type="binding site" evidence="20">
    <location>
        <position position="138"/>
    </location>
    <ligand>
        <name>substrate</name>
    </ligand>
</feature>
<dbReference type="PANTHER" id="PTHR43622">
    <property type="entry name" value="3-DEHYDROQUINATE SYNTHASE"/>
    <property type="match status" value="1"/>
</dbReference>
<dbReference type="SUPFAM" id="SSF56796">
    <property type="entry name" value="Dehydroquinate synthase-like"/>
    <property type="match status" value="1"/>
</dbReference>
<dbReference type="HAMAP" id="MF_00109">
    <property type="entry name" value="Shikimate_kinase"/>
    <property type="match status" value="1"/>
</dbReference>
<dbReference type="InterPro" id="IPR023000">
    <property type="entry name" value="Shikimate_kinase_CS"/>
</dbReference>
<comment type="subunit">
    <text evidence="20">Monomer.</text>
</comment>
<evidence type="ECO:0000256" key="1">
    <source>
        <dbReference type="ARBA" id="ARBA00001393"/>
    </source>
</evidence>
<dbReference type="InterPro" id="IPR030960">
    <property type="entry name" value="DHQS/DOIS_N"/>
</dbReference>
<keyword evidence="13 20" id="KW-0067">ATP-binding</keyword>
<comment type="cofactor">
    <cofactor evidence="2 21">
        <name>NAD(+)</name>
        <dbReference type="ChEBI" id="CHEBI:57540"/>
    </cofactor>
</comment>
<dbReference type="Pfam" id="PF24621">
    <property type="entry name" value="DHQS_C"/>
    <property type="match status" value="1"/>
</dbReference>
<feature type="binding site" evidence="20">
    <location>
        <position position="37"/>
    </location>
    <ligand>
        <name>substrate</name>
    </ligand>
</feature>
<feature type="binding site" evidence="20">
    <location>
        <position position="120"/>
    </location>
    <ligand>
        <name>ATP</name>
        <dbReference type="ChEBI" id="CHEBI:30616"/>
    </ligand>
</feature>
<evidence type="ECO:0000256" key="13">
    <source>
        <dbReference type="ARBA" id="ARBA00022840"/>
    </source>
</evidence>
<dbReference type="GO" id="GO:0000287">
    <property type="term" value="F:magnesium ion binding"/>
    <property type="evidence" value="ECO:0007669"/>
    <property type="project" value="UniProtKB-UniRule"/>
</dbReference>
<dbReference type="InterPro" id="IPR000623">
    <property type="entry name" value="Shikimate_kinase/TSH1"/>
</dbReference>
<comment type="caution">
    <text evidence="21">Lacks conserved residue(s) required for the propagation of feature annotation.</text>
</comment>
<evidence type="ECO:0000256" key="5">
    <source>
        <dbReference type="ARBA" id="ARBA00005412"/>
    </source>
</evidence>
<comment type="pathway">
    <text evidence="3 21">Metabolic intermediate biosynthesis; chorismate biosynthesis; chorismate from D-erythrose 4-phosphate and phosphoenolpyruvate: step 2/7.</text>
</comment>
<comment type="catalytic activity">
    <reaction evidence="19 20">
        <text>shikimate + ATP = 3-phosphoshikimate + ADP + H(+)</text>
        <dbReference type="Rhea" id="RHEA:13121"/>
        <dbReference type="ChEBI" id="CHEBI:15378"/>
        <dbReference type="ChEBI" id="CHEBI:30616"/>
        <dbReference type="ChEBI" id="CHEBI:36208"/>
        <dbReference type="ChEBI" id="CHEBI:145989"/>
        <dbReference type="ChEBI" id="CHEBI:456216"/>
        <dbReference type="EC" id="2.7.1.71"/>
    </reaction>
</comment>
<keyword evidence="6 21" id="KW-0963">Cytoplasm</keyword>
<dbReference type="Gene3D" id="3.40.50.300">
    <property type="entry name" value="P-loop containing nucleotide triphosphate hydrolases"/>
    <property type="match status" value="1"/>
</dbReference>
<evidence type="ECO:0000256" key="7">
    <source>
        <dbReference type="ARBA" id="ARBA00022605"/>
    </source>
</evidence>
<accession>A0A7J9UVV3</accession>
<keyword evidence="11 20" id="KW-0418">Kinase</keyword>
<dbReference type="Pfam" id="PF01761">
    <property type="entry name" value="DHQ_synthase"/>
    <property type="match status" value="1"/>
</dbReference>
<dbReference type="Proteomes" id="UP000429644">
    <property type="component" value="Unassembled WGS sequence"/>
</dbReference>
<evidence type="ECO:0000259" key="22">
    <source>
        <dbReference type="Pfam" id="PF01761"/>
    </source>
</evidence>
<dbReference type="EC" id="4.2.3.4" evidence="21"/>
<dbReference type="EC" id="2.7.1.71" evidence="20"/>
<comment type="caution">
    <text evidence="24">The sequence shown here is derived from an EMBL/GenBank/DDBJ whole genome shotgun (WGS) entry which is preliminary data.</text>
</comment>
<dbReference type="Gene3D" id="3.40.50.1970">
    <property type="match status" value="1"/>
</dbReference>
<evidence type="ECO:0000256" key="18">
    <source>
        <dbReference type="ARBA" id="ARBA00023285"/>
    </source>
</evidence>
<feature type="binding site" evidence="20">
    <location>
        <position position="19"/>
    </location>
    <ligand>
        <name>Mg(2+)</name>
        <dbReference type="ChEBI" id="CHEBI:18420"/>
    </ligand>
</feature>
<keyword evidence="8 20" id="KW-0808">Transferase</keyword>
<comment type="similarity">
    <text evidence="20">Belongs to the shikimate kinase family.</text>
</comment>
<dbReference type="GO" id="GO:0004765">
    <property type="term" value="F:shikimate kinase activity"/>
    <property type="evidence" value="ECO:0007669"/>
    <property type="project" value="UniProtKB-UniRule"/>
</dbReference>
<evidence type="ECO:0000256" key="10">
    <source>
        <dbReference type="ARBA" id="ARBA00022741"/>
    </source>
</evidence>
<comment type="similarity">
    <text evidence="5 21">Belongs to the sugar phosphate cyclases superfamily. Dehydroquinate synthase family.</text>
</comment>
<dbReference type="CDD" id="cd08195">
    <property type="entry name" value="DHQS"/>
    <property type="match status" value="1"/>
</dbReference>
<feature type="binding site" evidence="20">
    <location>
        <position position="61"/>
    </location>
    <ligand>
        <name>substrate</name>
    </ligand>
</feature>
<feature type="binding site" evidence="20">
    <location>
        <position position="83"/>
    </location>
    <ligand>
        <name>substrate</name>
    </ligand>
</feature>
<organism evidence="24 25">
    <name type="scientific">Georgenia ruanii</name>
    <dbReference type="NCBI Taxonomy" id="348442"/>
    <lineage>
        <taxon>Bacteria</taxon>
        <taxon>Bacillati</taxon>
        <taxon>Actinomycetota</taxon>
        <taxon>Actinomycetes</taxon>
        <taxon>Micrococcales</taxon>
        <taxon>Bogoriellaceae</taxon>
        <taxon>Georgenia</taxon>
    </lineage>
</organism>
<evidence type="ECO:0000256" key="9">
    <source>
        <dbReference type="ARBA" id="ARBA00022723"/>
    </source>
</evidence>
<evidence type="ECO:0000256" key="15">
    <source>
        <dbReference type="ARBA" id="ARBA00023141"/>
    </source>
</evidence>
<evidence type="ECO:0000256" key="2">
    <source>
        <dbReference type="ARBA" id="ARBA00001911"/>
    </source>
</evidence>
<comment type="function">
    <text evidence="21">Catalyzes the conversion of 3-deoxy-D-arabino-heptulosonate 7-phosphate (DAHP) to dehydroquinate (DHQ).</text>
</comment>
<evidence type="ECO:0000256" key="21">
    <source>
        <dbReference type="HAMAP-Rule" id="MF_00110"/>
    </source>
</evidence>
<feature type="binding site" evidence="21">
    <location>
        <begin position="292"/>
        <end position="296"/>
    </location>
    <ligand>
        <name>NAD(+)</name>
        <dbReference type="ChEBI" id="CHEBI:57540"/>
    </ligand>
</feature>
<dbReference type="CDD" id="cd00464">
    <property type="entry name" value="SK"/>
    <property type="match status" value="1"/>
</dbReference>
<comment type="subcellular location">
    <subcellularLocation>
        <location evidence="21">Cytoplasm</location>
    </subcellularLocation>
</comment>
<dbReference type="PRINTS" id="PR01100">
    <property type="entry name" value="SHIKIMTKNASE"/>
</dbReference>
<feature type="binding site" evidence="21">
    <location>
        <position position="435"/>
    </location>
    <ligand>
        <name>Zn(2+)</name>
        <dbReference type="ChEBI" id="CHEBI:29105"/>
    </ligand>
</feature>
<keyword evidence="10 21" id="KW-0547">Nucleotide-binding</keyword>
<evidence type="ECO:0000256" key="8">
    <source>
        <dbReference type="ARBA" id="ARBA00022679"/>
    </source>
</evidence>
<dbReference type="InterPro" id="IPR056179">
    <property type="entry name" value="DHQS_C"/>
</dbReference>
<evidence type="ECO:0000256" key="14">
    <source>
        <dbReference type="ARBA" id="ARBA00023027"/>
    </source>
</evidence>
<evidence type="ECO:0000256" key="11">
    <source>
        <dbReference type="ARBA" id="ARBA00022777"/>
    </source>
</evidence>
<keyword evidence="12 21" id="KW-0862">Zinc</keyword>
<keyword evidence="7 21" id="KW-0028">Amino-acid biosynthesis</keyword>
<feature type="binding site" evidence="21">
    <location>
        <position position="338"/>
    </location>
    <ligand>
        <name>NAD(+)</name>
        <dbReference type="ChEBI" id="CHEBI:57540"/>
    </ligand>
</feature>
<keyword evidence="25" id="KW-1185">Reference proteome</keyword>
<evidence type="ECO:0000256" key="6">
    <source>
        <dbReference type="ARBA" id="ARBA00022490"/>
    </source>
</evidence>
<dbReference type="SUPFAM" id="SSF52540">
    <property type="entry name" value="P-loop containing nucleoside triphosphate hydrolases"/>
    <property type="match status" value="1"/>
</dbReference>
<reference evidence="24 25" key="1">
    <citation type="submission" date="2019-10" db="EMBL/GenBank/DDBJ databases">
        <title>Georgenia wutianyii sp. nov. and Georgenia yuyongxinii sp. nov. isolated from plateau pika (Ochotona curzoniae) in the Qinghai-Tibet plateau of China.</title>
        <authorList>
            <person name="Tian Z."/>
        </authorList>
    </citation>
    <scope>NUCLEOTIDE SEQUENCE [LARGE SCALE GENOMIC DNA]</scope>
    <source>
        <strain evidence="24 25">JCM 15130</strain>
    </source>
</reference>
<evidence type="ECO:0000256" key="4">
    <source>
        <dbReference type="ARBA" id="ARBA00004842"/>
    </source>
</evidence>
<feature type="binding site" evidence="20">
    <location>
        <position position="155"/>
    </location>
    <ligand>
        <name>ATP</name>
        <dbReference type="ChEBI" id="CHEBI:30616"/>
    </ligand>
</feature>
<comment type="cofactor">
    <cofactor evidence="21">
        <name>Co(2+)</name>
        <dbReference type="ChEBI" id="CHEBI:48828"/>
    </cofactor>
    <cofactor evidence="21">
        <name>Zn(2+)</name>
        <dbReference type="ChEBI" id="CHEBI:29105"/>
    </cofactor>
    <text evidence="21">Binds 1 divalent metal cation per subunit. Can use either Co(2+) or Zn(2+).</text>
</comment>
<evidence type="ECO:0000256" key="19">
    <source>
        <dbReference type="ARBA" id="ARBA00048567"/>
    </source>
</evidence>
<comment type="cofactor">
    <cofactor evidence="20">
        <name>Mg(2+)</name>
        <dbReference type="ChEBI" id="CHEBI:18420"/>
    </cofactor>
    <text evidence="20">Binds 1 Mg(2+) ion per subunit.</text>
</comment>
<keyword evidence="14 21" id="KW-0520">NAD</keyword>